<evidence type="ECO:0000259" key="2">
    <source>
        <dbReference type="Pfam" id="PF18998"/>
    </source>
</evidence>
<dbReference type="EMBL" id="AFWV01000010">
    <property type="protein sequence ID" value="EGV17622.1"/>
    <property type="molecule type" value="Genomic_DNA"/>
</dbReference>
<dbReference type="STRING" id="768671.ThimaDRAFT_3167"/>
<dbReference type="AlphaFoldDB" id="F9UE65"/>
<dbReference type="SUPFAM" id="SSF51126">
    <property type="entry name" value="Pectin lyase-like"/>
    <property type="match status" value="2"/>
</dbReference>
<dbReference type="InterPro" id="IPR006626">
    <property type="entry name" value="PbH1"/>
</dbReference>
<dbReference type="InterPro" id="IPR044060">
    <property type="entry name" value="Bacterial_rp_domain"/>
</dbReference>
<dbReference type="PATRIC" id="fig|768671.3.peg.3347"/>
<accession>F9UE65</accession>
<dbReference type="InterPro" id="IPR012334">
    <property type="entry name" value="Pectin_lyas_fold"/>
</dbReference>
<dbReference type="PANTHER" id="PTHR11319:SF35">
    <property type="entry name" value="OUTER MEMBRANE PROTEIN PMPC-RELATED"/>
    <property type="match status" value="1"/>
</dbReference>
<protein>
    <submittedName>
        <fullName evidence="3">Polymorphic outer membrane protein</fullName>
    </submittedName>
</protein>
<dbReference type="InterPro" id="IPR011050">
    <property type="entry name" value="Pectin_lyase_fold/virulence"/>
</dbReference>
<sequence length="1190" mass="121163">MMQSPTCPAQRVQAPEVAPAATPNRRFQLAGHALALGSLLLLASGASPAFAACGGVTTVETETELNAAIETFNADTTAESCVYTIQLDSDIVLNESTTPIQNVISGKSLIIEGGGFQVDGQDGVNVQGFDGMQPFAIESGTVVTMNDLTVTGGKPVGGGALKRGGGIRNEGTLTLNRCTVAGNTVDRSGGGIANRGTLVIDSSTISGNVAGTTTDVSAQGGGIYSEGGSVTITNSTISGNDADSGGLQDWGGGIFASGSLTLNSVTITDNSATEGSGIYVDTVNGNLTIGNTILSDNFIAQKDCYFDASGSGSVVDQGYNLFVGSDGCGFVNGDNNNILSGANLEPLADNGGPTQTHAPQLLVSPVIDAGSTSLTVDQRGAARPSGAADDIGAYESQEGCGDSPWSVTNQVELSAAIACFNTKTTAGTYTISIDHGIPANQSTTAINNTTPGVELVIEGNGNSGDWNGNLYPGVRPFLIEADTTVTINDFLITGGNVLGTERGGGIRNLGNLTINRCSISGNNSEQGGGGINNGPGAVMVINDSTIAGNELVGAGSGESGGGIQSEGSLTISNSTVSGNTSSSNGGGIGSSSSLILDSVTVTGNTVPFGVGSGSGLLLGGSGGASLKNSILAGNSGAEDCAAFLFAPSDAGNNLVQTQAGCDFVGGANGNIVGQDPLLGVLRNNGGPTRTHALLAGSPAIDAGDTDLNTDQRGYARPSGAADDIGAFEEAQVGTITVVKETPVPSTTNYFFTLEGGQLGEAIAFSVDTSLEDLDSDGPNDYTDRATFELEAGNYTVTEEVLPAQELGPVAIACEDNTGLLGNFTGPTADISLGVSQDIRCTFTNDSIYWISATAEGSGTVSCSPAFVGQGGSSTCTALPASGFQIKEWSGACAGAGSSTECNLSKITEDQVSGVVFGPSCKGSIDIEKTVKSGGCPGCNVTFEIKVTNTGTCELTDVKVEDPQAPACNKTIGSLPAAGRKTYTCTTKRPANSVSVMTFKDTFTKRRYDNNDGNAKWKGSWYEFDKANPAGAGTQDPLRGNLLVSHTGELWLDDKPNTGTQPFAARGADLRGATSATLTFNWRTWCGIDPADKVVVEVRRAGGRFRVLKAFTGFAGCKNGTESFNISREISPKTQVRFRVASGFGEENEMFKVDDVTVIARKPSSFENTACVSGNYAGGTADDCSTVKVGE</sequence>
<feature type="region of interest" description="Disordered" evidence="1">
    <location>
        <begin position="557"/>
        <end position="587"/>
    </location>
</feature>
<organism evidence="3 4">
    <name type="scientific">Thiocapsa marina 5811</name>
    <dbReference type="NCBI Taxonomy" id="768671"/>
    <lineage>
        <taxon>Bacteria</taxon>
        <taxon>Pseudomonadati</taxon>
        <taxon>Pseudomonadota</taxon>
        <taxon>Gammaproteobacteria</taxon>
        <taxon>Chromatiales</taxon>
        <taxon>Chromatiaceae</taxon>
        <taxon>Thiocapsa</taxon>
    </lineage>
</organism>
<dbReference type="eggNOG" id="COG3210">
    <property type="taxonomic scope" value="Bacteria"/>
</dbReference>
<proteinExistence type="predicted"/>
<feature type="compositionally biased region" description="Low complexity" evidence="1">
    <location>
        <begin position="565"/>
        <end position="583"/>
    </location>
</feature>
<keyword evidence="4" id="KW-1185">Reference proteome</keyword>
<name>F9UE65_9GAMM</name>
<dbReference type="NCBIfam" id="NF041518">
    <property type="entry name" value="choice_anch_Q"/>
    <property type="match status" value="2"/>
</dbReference>
<dbReference type="Gene3D" id="2.160.20.10">
    <property type="entry name" value="Single-stranded right-handed beta-helix, Pectin lyase-like"/>
    <property type="match status" value="2"/>
</dbReference>
<gene>
    <name evidence="3" type="ORF">ThimaDRAFT_3167</name>
</gene>
<dbReference type="InterPro" id="IPR059226">
    <property type="entry name" value="Choice_anch_Q_dom"/>
</dbReference>
<dbReference type="SMART" id="SM00710">
    <property type="entry name" value="PbH1"/>
    <property type="match status" value="7"/>
</dbReference>
<dbReference type="eggNOG" id="COG1361">
    <property type="taxonomic scope" value="Bacteria"/>
</dbReference>
<dbReference type="PANTHER" id="PTHR11319">
    <property type="entry name" value="G PROTEIN-COUPLED RECEPTOR-RELATED"/>
    <property type="match status" value="1"/>
</dbReference>
<evidence type="ECO:0000256" key="1">
    <source>
        <dbReference type="SAM" id="MobiDB-lite"/>
    </source>
</evidence>
<evidence type="ECO:0000313" key="3">
    <source>
        <dbReference type="EMBL" id="EGV17622.1"/>
    </source>
</evidence>
<reference evidence="3 4" key="1">
    <citation type="submission" date="2011-06" db="EMBL/GenBank/DDBJ databases">
        <title>The draft genome of Thiocapsa marina 5811.</title>
        <authorList>
            <consortium name="US DOE Joint Genome Institute (JGI-PGF)"/>
            <person name="Lucas S."/>
            <person name="Han J."/>
            <person name="Cheng J.-F."/>
            <person name="Goodwin L."/>
            <person name="Pitluck S."/>
            <person name="Peters L."/>
            <person name="Land M.L."/>
            <person name="Hauser L."/>
            <person name="Vogl K."/>
            <person name="Liu Z."/>
            <person name="Imhoff J."/>
            <person name="Thiel V."/>
            <person name="Frigaard N.-U."/>
            <person name="Bryant D."/>
            <person name="Woyke T.J."/>
        </authorList>
    </citation>
    <scope>NUCLEOTIDE SEQUENCE [LARGE SCALE GENOMIC DNA]</scope>
    <source>
        <strain evidence="3 4">5811</strain>
    </source>
</reference>
<dbReference type="Pfam" id="PF18998">
    <property type="entry name" value="Flg_new_2"/>
    <property type="match status" value="1"/>
</dbReference>
<dbReference type="Proteomes" id="UP000005459">
    <property type="component" value="Unassembled WGS sequence"/>
</dbReference>
<evidence type="ECO:0000313" key="4">
    <source>
        <dbReference type="Proteomes" id="UP000005459"/>
    </source>
</evidence>
<dbReference type="OrthoDB" id="5772876at2"/>
<feature type="domain" description="Bacterial repeat" evidence="2">
    <location>
        <begin position="850"/>
        <end position="903"/>
    </location>
</feature>
<dbReference type="RefSeq" id="WP_007194039.1">
    <property type="nucleotide sequence ID" value="NZ_AFWV01000010.1"/>
</dbReference>